<evidence type="ECO:0000313" key="4">
    <source>
        <dbReference type="Proteomes" id="UP000486534"/>
    </source>
</evidence>
<name>U6ZRG8_9PSED</name>
<dbReference type="InterPro" id="IPR032623">
    <property type="entry name" value="FecR_N"/>
</dbReference>
<reference evidence="3 5" key="2">
    <citation type="journal article" date="2023" name="Access Microbiol">
        <title>The genome of a steinernematid-associated Pseudomonas piscis bacterium encodes the biosynthesis of insect toxins.</title>
        <authorList>
            <person name="Awori R.M."/>
            <person name="Hendre P."/>
            <person name="Amugune N.O."/>
        </authorList>
    </citation>
    <scope>NUCLEOTIDE SEQUENCE [LARGE SCALE GENOMIC DNA]</scope>
    <source>
        <strain evidence="3 5">75</strain>
    </source>
</reference>
<dbReference type="EMBL" id="WHUV01000002">
    <property type="protein sequence ID" value="MQA54192.1"/>
    <property type="molecule type" value="Genomic_DNA"/>
</dbReference>
<accession>U6ZRG8</accession>
<keyword evidence="5" id="KW-1185">Reference proteome</keyword>
<dbReference type="EMBL" id="CP133164">
    <property type="protein sequence ID" value="WMN14887.1"/>
    <property type="molecule type" value="Genomic_DNA"/>
</dbReference>
<organism evidence="2 4">
    <name type="scientific">Pseudomonas piscis</name>
    <dbReference type="NCBI Taxonomy" id="2614538"/>
    <lineage>
        <taxon>Bacteria</taxon>
        <taxon>Pseudomonadati</taxon>
        <taxon>Pseudomonadota</taxon>
        <taxon>Gammaproteobacteria</taxon>
        <taxon>Pseudomonadales</taxon>
        <taxon>Pseudomonadaceae</taxon>
        <taxon>Pseudomonas</taxon>
    </lineage>
</organism>
<gene>
    <name evidence="2" type="ORF">GDH07_12810</name>
    <name evidence="3" type="ORF">QL104_16035</name>
</gene>
<accession>A0A7X1PM07</accession>
<dbReference type="AlphaFoldDB" id="U6ZRG8"/>
<dbReference type="Pfam" id="PF16220">
    <property type="entry name" value="DUF4880"/>
    <property type="match status" value="1"/>
</dbReference>
<feature type="domain" description="FecR N-terminal" evidence="1">
    <location>
        <begin position="15"/>
        <end position="54"/>
    </location>
</feature>
<sequence>MTDSASEADEYVMMQAAHWCMRLREDDCTAQERQAFKDWLQGDPGHALEYARMLEVWDLTGQLSPTTTAP</sequence>
<protein>
    <submittedName>
        <fullName evidence="2">DUF4880 domain-containing protein</fullName>
    </submittedName>
</protein>
<reference evidence="2 4" key="1">
    <citation type="submission" date="2019-10" db="EMBL/GenBank/DDBJ databases">
        <title>Pseudomonas dajingensis sp. nov., isolated from the profound head ulcers of farmed Murray cod (Maccullochella peelii peelii).</title>
        <authorList>
            <person name="Liu Y."/>
        </authorList>
    </citation>
    <scope>NUCLEOTIDE SEQUENCE [LARGE SCALE GENOMIC DNA]</scope>
    <source>
        <strain evidence="2 4">MC042</strain>
    </source>
</reference>
<dbReference type="Proteomes" id="UP001237292">
    <property type="component" value="Chromosome"/>
</dbReference>
<dbReference type="Proteomes" id="UP000486534">
    <property type="component" value="Unassembled WGS sequence"/>
</dbReference>
<proteinExistence type="predicted"/>
<dbReference type="RefSeq" id="WP_022644509.1">
    <property type="nucleotide sequence ID" value="NZ_AVOY01000223.1"/>
</dbReference>
<evidence type="ECO:0000313" key="5">
    <source>
        <dbReference type="Proteomes" id="UP001237292"/>
    </source>
</evidence>
<evidence type="ECO:0000313" key="2">
    <source>
        <dbReference type="EMBL" id="MQA54192.1"/>
    </source>
</evidence>
<evidence type="ECO:0000259" key="1">
    <source>
        <dbReference type="Pfam" id="PF16220"/>
    </source>
</evidence>
<evidence type="ECO:0000313" key="3">
    <source>
        <dbReference type="EMBL" id="WMN14887.1"/>
    </source>
</evidence>